<evidence type="ECO:0000256" key="2">
    <source>
        <dbReference type="ARBA" id="ARBA00022448"/>
    </source>
</evidence>
<evidence type="ECO:0000256" key="3">
    <source>
        <dbReference type="ARBA" id="ARBA00022692"/>
    </source>
</evidence>
<dbReference type="GO" id="GO:0005765">
    <property type="term" value="C:lysosomal membrane"/>
    <property type="evidence" value="ECO:0007669"/>
    <property type="project" value="UniProtKB-SubCell"/>
</dbReference>
<feature type="transmembrane region" description="Helical" evidence="16">
    <location>
        <begin position="251"/>
        <end position="271"/>
    </location>
</feature>
<evidence type="ECO:0000256" key="13">
    <source>
        <dbReference type="ARBA" id="ARBA00047765"/>
    </source>
</evidence>
<keyword evidence="5" id="KW-0445">Lipid transport</keyword>
<dbReference type="InterPro" id="IPR036259">
    <property type="entry name" value="MFS_trans_sf"/>
</dbReference>
<dbReference type="InterPro" id="IPR044770">
    <property type="entry name" value="MFS_spinster-like"/>
</dbReference>
<feature type="transmembrane region" description="Helical" evidence="16">
    <location>
        <begin position="90"/>
        <end position="107"/>
    </location>
</feature>
<evidence type="ECO:0000256" key="5">
    <source>
        <dbReference type="ARBA" id="ARBA00023055"/>
    </source>
</evidence>
<feature type="transmembrane region" description="Helical" evidence="16">
    <location>
        <begin position="306"/>
        <end position="327"/>
    </location>
</feature>
<organism evidence="18 19">
    <name type="scientific">Canis lupus familiaris</name>
    <name type="common">Dog</name>
    <name type="synonym">Canis familiaris</name>
    <dbReference type="NCBI Taxonomy" id="9615"/>
    <lineage>
        <taxon>Eukaryota</taxon>
        <taxon>Metazoa</taxon>
        <taxon>Chordata</taxon>
        <taxon>Craniata</taxon>
        <taxon>Vertebrata</taxon>
        <taxon>Euteleostomi</taxon>
        <taxon>Mammalia</taxon>
        <taxon>Eutheria</taxon>
        <taxon>Laurasiatheria</taxon>
        <taxon>Carnivora</taxon>
        <taxon>Caniformia</taxon>
        <taxon>Canidae</taxon>
        <taxon>Canis</taxon>
    </lineage>
</organism>
<reference evidence="18" key="2">
    <citation type="submission" date="2025-08" db="UniProtKB">
        <authorList>
            <consortium name="Ensembl"/>
        </authorList>
    </citation>
    <scope>IDENTIFICATION</scope>
</reference>
<evidence type="ECO:0000256" key="10">
    <source>
        <dbReference type="ARBA" id="ARBA00036238"/>
    </source>
</evidence>
<accession>A0A8C0PRM1</accession>
<evidence type="ECO:0000256" key="11">
    <source>
        <dbReference type="ARBA" id="ARBA00039482"/>
    </source>
</evidence>
<dbReference type="CDD" id="cd17328">
    <property type="entry name" value="MFS_spinster_like"/>
    <property type="match status" value="1"/>
</dbReference>
<evidence type="ECO:0000256" key="14">
    <source>
        <dbReference type="ARBA" id="ARBA00048915"/>
    </source>
</evidence>
<evidence type="ECO:0000256" key="16">
    <source>
        <dbReference type="SAM" id="Phobius"/>
    </source>
</evidence>
<dbReference type="SUPFAM" id="SSF103473">
    <property type="entry name" value="MFS general substrate transporter"/>
    <property type="match status" value="1"/>
</dbReference>
<feature type="transmembrane region" description="Helical" evidence="16">
    <location>
        <begin position="389"/>
        <end position="408"/>
    </location>
</feature>
<comment type="catalytic activity">
    <reaction evidence="9">
        <text>a 1-acyl-sn-glycero-3-phosphocholine(out) + H(+)(out) = a 1-acyl-sn-glycero-3-phosphocholine(in) + H(+)(in)</text>
        <dbReference type="Rhea" id="RHEA:74435"/>
        <dbReference type="ChEBI" id="CHEBI:15378"/>
        <dbReference type="ChEBI" id="CHEBI:58168"/>
    </reaction>
</comment>
<evidence type="ECO:0000256" key="9">
    <source>
        <dbReference type="ARBA" id="ARBA00035932"/>
    </source>
</evidence>
<feature type="transmembrane region" description="Helical" evidence="16">
    <location>
        <begin position="132"/>
        <end position="152"/>
    </location>
</feature>
<keyword evidence="7" id="KW-0458">Lysosome</keyword>
<comment type="catalytic activity">
    <reaction evidence="14">
        <text>a 1-O-(1Z-alkenyl)-sn-glycero-3-phosphoethanolamine(out) + H(+)(out) = a 1-O-(1Z-alkenyl)-sn-glycero-3-phosphoethanolamine(in) + H(+)(in)</text>
        <dbReference type="Rhea" id="RHEA:74455"/>
        <dbReference type="ChEBI" id="CHEBI:15378"/>
        <dbReference type="ChEBI" id="CHEBI:77288"/>
    </reaction>
</comment>
<evidence type="ECO:0000313" key="19">
    <source>
        <dbReference type="Proteomes" id="UP000694542"/>
    </source>
</evidence>
<dbReference type="PANTHER" id="PTHR23505:SF13">
    <property type="entry name" value="PROTEIN SPINSTER HOMOLOG 1"/>
    <property type="match status" value="1"/>
</dbReference>
<feature type="transmembrane region" description="Helical" evidence="16">
    <location>
        <begin position="606"/>
        <end position="629"/>
    </location>
</feature>
<dbReference type="PROSITE" id="PS50850">
    <property type="entry name" value="MFS"/>
    <property type="match status" value="1"/>
</dbReference>
<dbReference type="Pfam" id="PF07690">
    <property type="entry name" value="MFS_1"/>
    <property type="match status" value="1"/>
</dbReference>
<proteinExistence type="inferred from homology"/>
<feature type="compositionally biased region" description="Basic and acidic residues" evidence="15">
    <location>
        <begin position="68"/>
        <end position="80"/>
    </location>
</feature>
<keyword evidence="6 16" id="KW-0472">Membrane</keyword>
<comment type="similarity">
    <text evidence="8">Belongs to the major facilitator superfamily. Spinster (TC 2.A.1.49) family.</text>
</comment>
<dbReference type="FunFam" id="1.20.1250.20:FF:000097">
    <property type="entry name" value="protein spinster homolog 1"/>
    <property type="match status" value="1"/>
</dbReference>
<reference evidence="18" key="1">
    <citation type="submission" date="2018-10" db="EMBL/GenBank/DDBJ databases">
        <title>De novo assembly of a Great Dane genome.</title>
        <authorList>
            <person name="Kidd J.M."/>
            <person name="Pendleton A.L."/>
            <person name="Shen F."/>
            <person name="Emery S."/>
        </authorList>
    </citation>
    <scope>NUCLEOTIDE SEQUENCE [LARGE SCALE GENOMIC DNA]</scope>
    <source>
        <strain evidence="18">Great Dane</strain>
    </source>
</reference>
<evidence type="ECO:0000256" key="7">
    <source>
        <dbReference type="ARBA" id="ARBA00023228"/>
    </source>
</evidence>
<comment type="catalytic activity">
    <reaction evidence="13">
        <text>a 1-O-(1Z-alkenyl)-sn-glycero-3-phosphocholine(out) + H(+)(out) = a 1-O-(1Z-alkenyl)-sn-glycero-3-phosphocholine(in) + H(+)(in)</text>
        <dbReference type="Rhea" id="RHEA:74447"/>
        <dbReference type="ChEBI" id="CHEBI:15378"/>
        <dbReference type="ChEBI" id="CHEBI:77287"/>
    </reaction>
</comment>
<evidence type="ECO:0000259" key="17">
    <source>
        <dbReference type="PROSITE" id="PS50850"/>
    </source>
</evidence>
<feature type="transmembrane region" description="Helical" evidence="16">
    <location>
        <begin position="356"/>
        <end position="377"/>
    </location>
</feature>
<feature type="transmembrane region" description="Helical" evidence="16">
    <location>
        <begin position="198"/>
        <end position="214"/>
    </location>
</feature>
<feature type="transmembrane region" description="Helical" evidence="16">
    <location>
        <begin position="414"/>
        <end position="444"/>
    </location>
</feature>
<feature type="domain" description="Major facilitator superfamily (MFS) profile" evidence="17">
    <location>
        <begin position="94"/>
        <end position="513"/>
    </location>
</feature>
<evidence type="ECO:0000256" key="4">
    <source>
        <dbReference type="ARBA" id="ARBA00022989"/>
    </source>
</evidence>
<dbReference type="Gene3D" id="1.20.1250.20">
    <property type="entry name" value="MFS general substrate transporter like domains"/>
    <property type="match status" value="1"/>
</dbReference>
<protein>
    <recommendedName>
        <fullName evidence="11">Protein spinster homolog 1</fullName>
    </recommendedName>
    <alternativeName>
        <fullName evidence="12">Spns1</fullName>
    </alternativeName>
</protein>
<dbReference type="InterPro" id="IPR011701">
    <property type="entry name" value="MFS"/>
</dbReference>
<dbReference type="PANTHER" id="PTHR23505">
    <property type="entry name" value="SPINSTER"/>
    <property type="match status" value="1"/>
</dbReference>
<name>A0A8C0PRM1_CANLF</name>
<evidence type="ECO:0000256" key="1">
    <source>
        <dbReference type="ARBA" id="ARBA00004155"/>
    </source>
</evidence>
<dbReference type="AlphaFoldDB" id="A0A8C0PRM1"/>
<keyword evidence="4 16" id="KW-1133">Transmembrane helix</keyword>
<evidence type="ECO:0000256" key="6">
    <source>
        <dbReference type="ARBA" id="ARBA00023136"/>
    </source>
</evidence>
<feature type="transmembrane region" description="Helical" evidence="16">
    <location>
        <begin position="159"/>
        <end position="178"/>
    </location>
</feature>
<feature type="transmembrane region" description="Helical" evidence="16">
    <location>
        <begin position="221"/>
        <end position="239"/>
    </location>
</feature>
<sequence>MTGRARVPSQPCSVLPGKRLRVPGLPSLAWVPPILLSPATSPRSQADDTDDGPVPGTPGLPGALGNSKSEDPEVPDREGLQRITGLSPGHSALIVAVLCYINLLNYMDRFTVAGVLPDIEQFFDIGDSSSGLIQTVFISSYMVLAPVFGYLGDRYNRKYLMCGGIAFWSLVTLGSSFIPRERFWLLLLTRGLVGVGEASYSTIAPTLIADLFVADQRSRMLSVFYFAIPVGSGLGYIAGSKVKDVAGDWHWALRVTPGLGVVAVLLLFLVVREPPRGAVERHSDSPPLNPTSWWADLRALARNPSFILSSLGFTAVAFVTGSLALWAPAFLLRSRVVLGETPPCLPGDSCSSSDSLIFGLITCLTGVLGVGLGVEISRRLRRSNPRADPLVCAAGLLGSAPFLFLSLACARGSIVATYIFIFIGETLLSMNWAIVADILLYVVIPTRRSTAEAFQIVLSHLLGDAGSPYLIGLVSTAPQLGLGWGSGTLNSWHLPAGSGLSLGRHRRFDPSWVFVCCVLGTPHLGPSAGHPGFCLHLEQWGHKTFPSPPDCPSLPAPDTSVLLESRGSLSVAHSPGTALLVSLQISDRLRRSWPPSFLSEFRALQFSLMLCAFVGALGGAAFLGTAIFIEGDRRRAQLHVQGQWGLPFVRPWLLADFRILPACPSVPARVPGFPEPTALPSFGFGSAWPTN</sequence>
<keyword evidence="2" id="KW-0813">Transport</keyword>
<dbReference type="Ensembl" id="ENSCAFT00040002992.1">
    <property type="protein sequence ID" value="ENSCAFP00040002585.1"/>
    <property type="gene ID" value="ENSCAFG00040001496.1"/>
</dbReference>
<evidence type="ECO:0000313" key="18">
    <source>
        <dbReference type="Ensembl" id="ENSCAFP00040002585.1"/>
    </source>
</evidence>
<comment type="catalytic activity">
    <reaction evidence="10">
        <text>a 1-acyl-sn-glycero-3-phosphoethanolamine(out) + H(+)(out) = a 1-acyl-sn-glycero-3-phosphoethanolamine(in) + H(+)(in)</text>
        <dbReference type="Rhea" id="RHEA:74439"/>
        <dbReference type="ChEBI" id="CHEBI:15378"/>
        <dbReference type="ChEBI" id="CHEBI:64381"/>
    </reaction>
</comment>
<dbReference type="GO" id="GO:0022857">
    <property type="term" value="F:transmembrane transporter activity"/>
    <property type="evidence" value="ECO:0007669"/>
    <property type="project" value="InterPro"/>
</dbReference>
<evidence type="ECO:0000256" key="15">
    <source>
        <dbReference type="SAM" id="MobiDB-lite"/>
    </source>
</evidence>
<keyword evidence="3 16" id="KW-0812">Transmembrane</keyword>
<evidence type="ECO:0000256" key="12">
    <source>
        <dbReference type="ARBA" id="ARBA00041462"/>
    </source>
</evidence>
<comment type="subcellular location">
    <subcellularLocation>
        <location evidence="1">Lysosome membrane</location>
        <topology evidence="1">Multi-pass membrane protein</topology>
    </subcellularLocation>
</comment>
<feature type="region of interest" description="Disordered" evidence="15">
    <location>
        <begin position="38"/>
        <end position="81"/>
    </location>
</feature>
<dbReference type="GO" id="GO:0006869">
    <property type="term" value="P:lipid transport"/>
    <property type="evidence" value="ECO:0007669"/>
    <property type="project" value="UniProtKB-KW"/>
</dbReference>
<evidence type="ECO:0000256" key="8">
    <source>
        <dbReference type="ARBA" id="ARBA00024338"/>
    </source>
</evidence>
<dbReference type="Proteomes" id="UP000694542">
    <property type="component" value="Chromosome 6"/>
</dbReference>
<dbReference type="InterPro" id="IPR020846">
    <property type="entry name" value="MFS_dom"/>
</dbReference>